<accession>A0A2I0ABW6</accession>
<dbReference type="InterPro" id="IPR038925">
    <property type="entry name" value="At3g17800-like"/>
</dbReference>
<dbReference type="Proteomes" id="UP000236161">
    <property type="component" value="Unassembled WGS sequence"/>
</dbReference>
<evidence type="ECO:0008006" key="3">
    <source>
        <dbReference type="Google" id="ProtNLM"/>
    </source>
</evidence>
<dbReference type="InterPro" id="IPR008479">
    <property type="entry name" value="DUF760"/>
</dbReference>
<protein>
    <recommendedName>
        <fullName evidence="3">UV-B-induced protein</fullName>
    </recommendedName>
</protein>
<dbReference type="OrthoDB" id="25131at2759"/>
<dbReference type="Pfam" id="PF05542">
    <property type="entry name" value="DUF760"/>
    <property type="match status" value="1"/>
</dbReference>
<evidence type="ECO:0000313" key="2">
    <source>
        <dbReference type="Proteomes" id="UP000236161"/>
    </source>
</evidence>
<dbReference type="AlphaFoldDB" id="A0A2I0ABW6"/>
<name>A0A2I0ABW6_9ASPA</name>
<sequence length="404" mass="45762">MPIWGAAADGSVILSFCHLPTTRFRYPPPDFNLLPPVSAYCCSSFFNKKFSPMIGTHSQSDHFHGLKVKALGSYGGNNKPIAPLQFESPTGQLLSQIMQTHPHLLPAAIDQQLEQLQSDQEGQKSEKQTSSQDLLYRRIAEVREKERQKSLEEIIYCCVVQKFIENDILMIPKISPSSYPSGQVDSWPNQEQKLEAIHSPDAMEMIHSHLTLILGERLVGPLNTTVEISKLKLGKLYAASIMYGYFLKRVDERYQLELTMNTLPKKKIPDQRILEGLKPSPFWDMDSLVQISADDEGFNDDDVEEGRSYKLRSYVMYLDAETLQRYATIRSNEAISLIENQTQSLFGRPDVRMTEDGRLDTSNDDVVGISFCGLTMLVLEAVAFGSSLWEAESYVECKYHFVIN</sequence>
<proteinExistence type="predicted"/>
<dbReference type="EMBL" id="KZ452001">
    <property type="protein sequence ID" value="PKA53044.1"/>
    <property type="molecule type" value="Genomic_DNA"/>
</dbReference>
<dbReference type="PANTHER" id="PTHR31808">
    <property type="entry name" value="EXPRESSED PROTEIN"/>
    <property type="match status" value="1"/>
</dbReference>
<dbReference type="PANTHER" id="PTHR31808:SF2">
    <property type="entry name" value="OS04G0596300 PROTEIN"/>
    <property type="match status" value="1"/>
</dbReference>
<keyword evidence="2" id="KW-1185">Reference proteome</keyword>
<dbReference type="STRING" id="1088818.A0A2I0ABW6"/>
<evidence type="ECO:0000313" key="1">
    <source>
        <dbReference type="EMBL" id="PKA53044.1"/>
    </source>
</evidence>
<gene>
    <name evidence="1" type="ORF">AXF42_Ash002025</name>
</gene>
<reference evidence="1 2" key="1">
    <citation type="journal article" date="2017" name="Nature">
        <title>The Apostasia genome and the evolution of orchids.</title>
        <authorList>
            <person name="Zhang G.Q."/>
            <person name="Liu K.W."/>
            <person name="Li Z."/>
            <person name="Lohaus R."/>
            <person name="Hsiao Y.Y."/>
            <person name="Niu S.C."/>
            <person name="Wang J.Y."/>
            <person name="Lin Y.C."/>
            <person name="Xu Q."/>
            <person name="Chen L.J."/>
            <person name="Yoshida K."/>
            <person name="Fujiwara S."/>
            <person name="Wang Z.W."/>
            <person name="Zhang Y.Q."/>
            <person name="Mitsuda N."/>
            <person name="Wang M."/>
            <person name="Liu G.H."/>
            <person name="Pecoraro L."/>
            <person name="Huang H.X."/>
            <person name="Xiao X.J."/>
            <person name="Lin M."/>
            <person name="Wu X.Y."/>
            <person name="Wu W.L."/>
            <person name="Chen Y.Y."/>
            <person name="Chang S.B."/>
            <person name="Sakamoto S."/>
            <person name="Ohme-Takagi M."/>
            <person name="Yagi M."/>
            <person name="Zeng S.J."/>
            <person name="Shen C.Y."/>
            <person name="Yeh C.M."/>
            <person name="Luo Y.B."/>
            <person name="Tsai W.C."/>
            <person name="Van de Peer Y."/>
            <person name="Liu Z.J."/>
        </authorList>
    </citation>
    <scope>NUCLEOTIDE SEQUENCE [LARGE SCALE GENOMIC DNA]</scope>
    <source>
        <strain evidence="2">cv. Shenzhen</strain>
        <tissue evidence="1">Stem</tissue>
    </source>
</reference>
<organism evidence="1 2">
    <name type="scientific">Apostasia shenzhenica</name>
    <dbReference type="NCBI Taxonomy" id="1088818"/>
    <lineage>
        <taxon>Eukaryota</taxon>
        <taxon>Viridiplantae</taxon>
        <taxon>Streptophyta</taxon>
        <taxon>Embryophyta</taxon>
        <taxon>Tracheophyta</taxon>
        <taxon>Spermatophyta</taxon>
        <taxon>Magnoliopsida</taxon>
        <taxon>Liliopsida</taxon>
        <taxon>Asparagales</taxon>
        <taxon>Orchidaceae</taxon>
        <taxon>Apostasioideae</taxon>
        <taxon>Apostasia</taxon>
    </lineage>
</organism>